<gene>
    <name evidence="1" type="ORF">K469DRAFT_613306</name>
</gene>
<proteinExistence type="predicted"/>
<dbReference type="OrthoDB" id="3800465at2759"/>
<evidence type="ECO:0008006" key="3">
    <source>
        <dbReference type="Google" id="ProtNLM"/>
    </source>
</evidence>
<dbReference type="InterPro" id="IPR029063">
    <property type="entry name" value="SAM-dependent_MTases_sf"/>
</dbReference>
<reference evidence="1" key="1">
    <citation type="journal article" date="2020" name="Stud. Mycol.">
        <title>101 Dothideomycetes genomes: a test case for predicting lifestyles and emergence of pathogens.</title>
        <authorList>
            <person name="Haridas S."/>
            <person name="Albert R."/>
            <person name="Binder M."/>
            <person name="Bloem J."/>
            <person name="Labutti K."/>
            <person name="Salamov A."/>
            <person name="Andreopoulos B."/>
            <person name="Baker S."/>
            <person name="Barry K."/>
            <person name="Bills G."/>
            <person name="Bluhm B."/>
            <person name="Cannon C."/>
            <person name="Castanera R."/>
            <person name="Culley D."/>
            <person name="Daum C."/>
            <person name="Ezra D."/>
            <person name="Gonzalez J."/>
            <person name="Henrissat B."/>
            <person name="Kuo A."/>
            <person name="Liang C."/>
            <person name="Lipzen A."/>
            <person name="Lutzoni F."/>
            <person name="Magnuson J."/>
            <person name="Mondo S."/>
            <person name="Nolan M."/>
            <person name="Ohm R."/>
            <person name="Pangilinan J."/>
            <person name="Park H.-J."/>
            <person name="Ramirez L."/>
            <person name="Alfaro M."/>
            <person name="Sun H."/>
            <person name="Tritt A."/>
            <person name="Yoshinaga Y."/>
            <person name="Zwiers L.-H."/>
            <person name="Turgeon B."/>
            <person name="Goodwin S."/>
            <person name="Spatafora J."/>
            <person name="Crous P."/>
            <person name="Grigoriev I."/>
        </authorList>
    </citation>
    <scope>NUCLEOTIDE SEQUENCE</scope>
    <source>
        <strain evidence="1">CBS 207.26</strain>
    </source>
</reference>
<keyword evidence="2" id="KW-1185">Reference proteome</keyword>
<dbReference type="Proteomes" id="UP000800200">
    <property type="component" value="Unassembled WGS sequence"/>
</dbReference>
<feature type="non-terminal residue" evidence="1">
    <location>
        <position position="1"/>
    </location>
</feature>
<protein>
    <recommendedName>
        <fullName evidence="3">Methyltransferase domain-containing protein</fullName>
    </recommendedName>
</protein>
<evidence type="ECO:0000313" key="1">
    <source>
        <dbReference type="EMBL" id="KAF2174786.1"/>
    </source>
</evidence>
<organism evidence="1 2">
    <name type="scientific">Zopfia rhizophila CBS 207.26</name>
    <dbReference type="NCBI Taxonomy" id="1314779"/>
    <lineage>
        <taxon>Eukaryota</taxon>
        <taxon>Fungi</taxon>
        <taxon>Dikarya</taxon>
        <taxon>Ascomycota</taxon>
        <taxon>Pezizomycotina</taxon>
        <taxon>Dothideomycetes</taxon>
        <taxon>Dothideomycetes incertae sedis</taxon>
        <taxon>Zopfiaceae</taxon>
        <taxon>Zopfia</taxon>
    </lineage>
</organism>
<dbReference type="EMBL" id="ML994773">
    <property type="protein sequence ID" value="KAF2174786.1"/>
    <property type="molecule type" value="Genomic_DNA"/>
</dbReference>
<name>A0A6A6DAX0_9PEZI</name>
<accession>A0A6A6DAX0</accession>
<dbReference type="SUPFAM" id="SSF53335">
    <property type="entry name" value="S-adenosyl-L-methionine-dependent methyltransferases"/>
    <property type="match status" value="1"/>
</dbReference>
<sequence length="256" mass="28371">LAEIYNTVYYTYQADVASFIAVANFQPGKNVLDLGTGSGWVIIKVKRRVGNGACAGTDCVRSLMVQSAKPNIIQASFTTSSGVPAVQSIRIFEADITSAHQLGASRACLPPGTTGFDVITGLWVFDLLPWDHRSYSLRLWRDMLAPRGRLILHMRYQLQRADYLKGTECLASMTVEAPGPEERLPSGRLIQRQQAIKQVTVAIPAMWAKCQQQVQQLVQDYRLEVVSMEDANTGNDGICDSYDNQSVNLQQRVEES</sequence>
<dbReference type="CDD" id="cd02440">
    <property type="entry name" value="AdoMet_MTases"/>
    <property type="match status" value="1"/>
</dbReference>
<dbReference type="AlphaFoldDB" id="A0A6A6DAX0"/>
<evidence type="ECO:0000313" key="2">
    <source>
        <dbReference type="Proteomes" id="UP000800200"/>
    </source>
</evidence>
<dbReference type="Gene3D" id="3.40.50.150">
    <property type="entry name" value="Vaccinia Virus protein VP39"/>
    <property type="match status" value="1"/>
</dbReference>